<comment type="caution">
    <text evidence="2">The sequence shown here is derived from an EMBL/GenBank/DDBJ whole genome shotgun (WGS) entry which is preliminary data.</text>
</comment>
<reference evidence="2 3" key="1">
    <citation type="journal article" date="2019" name="Fungal Biol. Biotechnol.">
        <title>Draft genome sequence of fastidious pathogen Ceratobasidium theobromae, which causes vascular-streak dieback in Theobroma cacao.</title>
        <authorList>
            <person name="Ali S.S."/>
            <person name="Asman A."/>
            <person name="Shao J."/>
            <person name="Firmansyah A.P."/>
            <person name="Susilo A.W."/>
            <person name="Rosmana A."/>
            <person name="McMahon P."/>
            <person name="Junaid M."/>
            <person name="Guest D."/>
            <person name="Kheng T.Y."/>
            <person name="Meinhardt L.W."/>
            <person name="Bailey B.A."/>
        </authorList>
    </citation>
    <scope>NUCLEOTIDE SEQUENCE [LARGE SCALE GENOMIC DNA]</scope>
    <source>
        <strain evidence="2 3">CT2</strain>
    </source>
</reference>
<name>A0A5N5QGJ5_9AGAM</name>
<dbReference type="OrthoDB" id="3256251at2759"/>
<dbReference type="PANTHER" id="PTHR48104:SF30">
    <property type="entry name" value="METACASPASE-1"/>
    <property type="match status" value="1"/>
</dbReference>
<dbReference type="GO" id="GO:0006508">
    <property type="term" value="P:proteolysis"/>
    <property type="evidence" value="ECO:0007669"/>
    <property type="project" value="TreeGrafter"/>
</dbReference>
<dbReference type="Gene3D" id="3.40.50.1460">
    <property type="match status" value="1"/>
</dbReference>
<comment type="similarity">
    <text evidence="1">Belongs to the peptidase C14B family.</text>
</comment>
<dbReference type="GO" id="GO:0004197">
    <property type="term" value="F:cysteine-type endopeptidase activity"/>
    <property type="evidence" value="ECO:0007669"/>
    <property type="project" value="TreeGrafter"/>
</dbReference>
<dbReference type="PANTHER" id="PTHR48104">
    <property type="entry name" value="METACASPASE-4"/>
    <property type="match status" value="1"/>
</dbReference>
<dbReference type="AlphaFoldDB" id="A0A5N5QGJ5"/>
<dbReference type="Proteomes" id="UP000383932">
    <property type="component" value="Unassembled WGS sequence"/>
</dbReference>
<evidence type="ECO:0000313" key="2">
    <source>
        <dbReference type="EMBL" id="KAB5590653.1"/>
    </source>
</evidence>
<dbReference type="EMBL" id="SSOP01000154">
    <property type="protein sequence ID" value="KAB5590653.1"/>
    <property type="molecule type" value="Genomic_DNA"/>
</dbReference>
<accession>A0A5N5QGJ5</accession>
<evidence type="ECO:0000313" key="3">
    <source>
        <dbReference type="Proteomes" id="UP000383932"/>
    </source>
</evidence>
<proteinExistence type="inferred from homology"/>
<evidence type="ECO:0000256" key="1">
    <source>
        <dbReference type="ARBA" id="ARBA00009005"/>
    </source>
</evidence>
<protein>
    <submittedName>
        <fullName evidence="2">Metacaspase-1</fullName>
    </submittedName>
</protein>
<keyword evidence="3" id="KW-1185">Reference proteome</keyword>
<dbReference type="Gene3D" id="3.40.50.12660">
    <property type="match status" value="1"/>
</dbReference>
<organism evidence="2 3">
    <name type="scientific">Ceratobasidium theobromae</name>
    <dbReference type="NCBI Taxonomy" id="1582974"/>
    <lineage>
        <taxon>Eukaryota</taxon>
        <taxon>Fungi</taxon>
        <taxon>Dikarya</taxon>
        <taxon>Basidiomycota</taxon>
        <taxon>Agaricomycotina</taxon>
        <taxon>Agaricomycetes</taxon>
        <taxon>Cantharellales</taxon>
        <taxon>Ceratobasidiaceae</taxon>
        <taxon>Ceratobasidium</taxon>
    </lineage>
</organism>
<dbReference type="InterPro" id="IPR050452">
    <property type="entry name" value="Metacaspase"/>
</dbReference>
<sequence length="441" mass="48509">MAREHSEFQVQLGEVPLDLPRAGTYQPTVEVPLMPFAPDNASPEERRDRNTKFRDDFVKYFREKRWRAAENSGPQSSSKRRALVIAINYGIQSPIRRLWGTFVDAHKIINVLGKFGYSSNDICVLADIDMTVRDGTMGGITADMSRWPSKENIGKALNWLTGSSRNAESEDRECRFLFCGAFWSCCWTASIANFANLKLLGMATVNCMIEFKKALVVYAGIMPRDVDFQDFTPCQGCVCSDVVKDGVVPKTHTVLWDSNLNQMLTKALQPNTDLTVIFDCCHSGGTLQSAMGSGMDVTDEAYARARGRRANATVQVAIKQLPEGLQNVDMITAQPNRYQPYAWQNVATGRQQSVAVGTGHIGEIGPAQSSPANTSVRLEDFLIGNFLGLPVEINLAEATEPVSGPTQARGSQELISCQLLRDAGVAPIEQAFHETCKVVSV</sequence>
<dbReference type="GO" id="GO:0005737">
    <property type="term" value="C:cytoplasm"/>
    <property type="evidence" value="ECO:0007669"/>
    <property type="project" value="TreeGrafter"/>
</dbReference>
<gene>
    <name evidence="2" type="ORF">CTheo_5906</name>
</gene>